<name>A0A5A8EFY8_CAFRO</name>
<sequence>MHPRALATRESIGSLYPVRCSRAVAEGAIVSLVLGLSLVATFILVSDPEIPDENRLLAVEGASGLFVAAVAGIAYLLTACMVRCVTASAVSLGWAACSQTVRARLVSATIGFTVIARVYAREGHLDDAQGQGDGTEDGTGDMGPWVAVVEPHNEEQVWATGCRRDLTSGALRGRLGGLAAAAPAYPIDYHTLDGEAAVRRAAVAQRTVRAASAVGAVAGRGGVAAAPHAHVDDGESEDGRRRRLWPGHGFLRSDALRVVWEVSPVTRLHALVPASSAHGGFARRCLVRGGCAHPQPRQSASRSVASAEAGSRRVGPPTCPVLVAADALAAPDEDAAYSSADVRAAPGGEAAAGTAPAEAAFSSFGYWGARAVDAGRSLGRAAITLRPLPAEASAADAAKRSLLPGGSPPVSAELSIALHASLMAALRPTPGLSPGQAGSPAGSAAPALGPDSTASTDEGSRILAAPETVSWVGAAPRAAGASTGAGSVGFQVRHFVTYPVVEPATLLQAVDEVSAAGAEEVEARVAGLAERAEAAALLRGRRDPAATPPADGPGPALGAVRSDGSVAGVDAVASGGTPAGATCLGLARFGEEPAEPWSALLGQERAAEDELPVALEDMKRVLESRLLDVARAPLIGRGTRRRLPVQGDEDDA</sequence>
<evidence type="ECO:0000313" key="3">
    <source>
        <dbReference type="EMBL" id="KAA0176168.1"/>
    </source>
</evidence>
<keyword evidence="2" id="KW-0812">Transmembrane</keyword>
<reference evidence="3 4" key="1">
    <citation type="submission" date="2019-07" db="EMBL/GenBank/DDBJ databases">
        <title>Genomes of Cafeteria roenbergensis.</title>
        <authorList>
            <person name="Fischer M.G."/>
            <person name="Hackl T."/>
            <person name="Roman M."/>
        </authorList>
    </citation>
    <scope>NUCLEOTIDE SEQUENCE [LARGE SCALE GENOMIC DNA]</scope>
    <source>
        <strain evidence="3 4">E4-10P</strain>
    </source>
</reference>
<dbReference type="EMBL" id="VLTO01000009">
    <property type="protein sequence ID" value="KAA0176168.1"/>
    <property type="molecule type" value="Genomic_DNA"/>
</dbReference>
<feature type="region of interest" description="Disordered" evidence="1">
    <location>
        <begin position="429"/>
        <end position="458"/>
    </location>
</feature>
<dbReference type="AlphaFoldDB" id="A0A5A8EFY8"/>
<feature type="compositionally biased region" description="Low complexity" evidence="1">
    <location>
        <begin position="430"/>
        <end position="450"/>
    </location>
</feature>
<keyword evidence="2" id="KW-0472">Membrane</keyword>
<organism evidence="3 4">
    <name type="scientific">Cafeteria roenbergensis</name>
    <name type="common">Marine flagellate</name>
    <dbReference type="NCBI Taxonomy" id="33653"/>
    <lineage>
        <taxon>Eukaryota</taxon>
        <taxon>Sar</taxon>
        <taxon>Stramenopiles</taxon>
        <taxon>Bigyra</taxon>
        <taxon>Opalozoa</taxon>
        <taxon>Bicosoecida</taxon>
        <taxon>Cafeteriaceae</taxon>
        <taxon>Cafeteria</taxon>
    </lineage>
</organism>
<feature type="region of interest" description="Disordered" evidence="1">
    <location>
        <begin position="540"/>
        <end position="561"/>
    </location>
</feature>
<evidence type="ECO:0000256" key="1">
    <source>
        <dbReference type="SAM" id="MobiDB-lite"/>
    </source>
</evidence>
<proteinExistence type="predicted"/>
<keyword evidence="2" id="KW-1133">Transmembrane helix</keyword>
<protein>
    <submittedName>
        <fullName evidence="3">Uncharacterized protein</fullName>
    </submittedName>
</protein>
<accession>A0A5A8EFY8</accession>
<feature type="transmembrane region" description="Helical" evidence="2">
    <location>
        <begin position="23"/>
        <end position="45"/>
    </location>
</feature>
<evidence type="ECO:0000313" key="4">
    <source>
        <dbReference type="Proteomes" id="UP000322899"/>
    </source>
</evidence>
<gene>
    <name evidence="3" type="ORF">FNF27_02225</name>
</gene>
<feature type="transmembrane region" description="Helical" evidence="2">
    <location>
        <begin position="57"/>
        <end position="77"/>
    </location>
</feature>
<comment type="caution">
    <text evidence="3">The sequence shown here is derived from an EMBL/GenBank/DDBJ whole genome shotgun (WGS) entry which is preliminary data.</text>
</comment>
<dbReference type="Proteomes" id="UP000322899">
    <property type="component" value="Unassembled WGS sequence"/>
</dbReference>
<evidence type="ECO:0000256" key="2">
    <source>
        <dbReference type="SAM" id="Phobius"/>
    </source>
</evidence>
<feature type="region of interest" description="Disordered" evidence="1">
    <location>
        <begin position="292"/>
        <end position="314"/>
    </location>
</feature>